<keyword evidence="3" id="KW-1185">Reference proteome</keyword>
<organism evidence="2 3">
    <name type="scientific">Pseudoclavibacter endophyticus</name>
    <dbReference type="NCBI Taxonomy" id="1778590"/>
    <lineage>
        <taxon>Bacteria</taxon>
        <taxon>Bacillati</taxon>
        <taxon>Actinomycetota</taxon>
        <taxon>Actinomycetes</taxon>
        <taxon>Micrococcales</taxon>
        <taxon>Microbacteriaceae</taxon>
        <taxon>Pseudoclavibacter</taxon>
    </lineage>
</organism>
<sequence length="64" mass="7296">MTNMKPPTVQPRSWAPRGHEPEPAVMIRCAKRYLVVSAEHLRFLADLLHDVADDHEIAERKPPA</sequence>
<proteinExistence type="predicted"/>
<evidence type="ECO:0000313" key="3">
    <source>
        <dbReference type="Proteomes" id="UP000431744"/>
    </source>
</evidence>
<reference evidence="2 3" key="1">
    <citation type="submission" date="2019-09" db="EMBL/GenBank/DDBJ databases">
        <title>Phylogeny of genus Pseudoclavibacter and closely related genus.</title>
        <authorList>
            <person name="Li Y."/>
        </authorList>
    </citation>
    <scope>NUCLEOTIDE SEQUENCE [LARGE SCALE GENOMIC DNA]</scope>
    <source>
        <strain evidence="2 3">EGI 60007</strain>
    </source>
</reference>
<protein>
    <submittedName>
        <fullName evidence="2">Uncharacterized protein</fullName>
    </submittedName>
</protein>
<feature type="region of interest" description="Disordered" evidence="1">
    <location>
        <begin position="1"/>
        <end position="21"/>
    </location>
</feature>
<evidence type="ECO:0000256" key="1">
    <source>
        <dbReference type="SAM" id="MobiDB-lite"/>
    </source>
</evidence>
<name>A0A6H9WTS9_9MICO</name>
<comment type="caution">
    <text evidence="2">The sequence shown here is derived from an EMBL/GenBank/DDBJ whole genome shotgun (WGS) entry which is preliminary data.</text>
</comment>
<evidence type="ECO:0000313" key="2">
    <source>
        <dbReference type="EMBL" id="KAB1649834.1"/>
    </source>
</evidence>
<dbReference type="Proteomes" id="UP000431744">
    <property type="component" value="Unassembled WGS sequence"/>
</dbReference>
<dbReference type="AlphaFoldDB" id="A0A6H9WTS9"/>
<gene>
    <name evidence="2" type="ORF">F8O04_06290</name>
</gene>
<accession>A0A6H9WTS9</accession>
<dbReference type="EMBL" id="WBJY01000001">
    <property type="protein sequence ID" value="KAB1649834.1"/>
    <property type="molecule type" value="Genomic_DNA"/>
</dbReference>
<dbReference type="RefSeq" id="WP_158028419.1">
    <property type="nucleotide sequence ID" value="NZ_WBJY01000001.1"/>
</dbReference>